<evidence type="ECO:0000256" key="1">
    <source>
        <dbReference type="ARBA" id="ARBA00012417"/>
    </source>
</evidence>
<dbReference type="InterPro" id="IPR005790">
    <property type="entry name" value="DNA_polIII_delta"/>
</dbReference>
<evidence type="ECO:0000313" key="11">
    <source>
        <dbReference type="EMBL" id="QIH23735.1"/>
    </source>
</evidence>
<dbReference type="SUPFAM" id="SSF48019">
    <property type="entry name" value="post-AAA+ oligomerization domain-like"/>
    <property type="match status" value="1"/>
</dbReference>
<evidence type="ECO:0000313" key="12">
    <source>
        <dbReference type="Proteomes" id="UP000501676"/>
    </source>
</evidence>
<keyword evidence="6" id="KW-0239">DNA-directed DNA polymerase</keyword>
<dbReference type="GO" id="GO:0006261">
    <property type="term" value="P:DNA-templated DNA replication"/>
    <property type="evidence" value="ECO:0007669"/>
    <property type="project" value="TreeGrafter"/>
</dbReference>
<dbReference type="InterPro" id="IPR027417">
    <property type="entry name" value="P-loop_NTPase"/>
</dbReference>
<dbReference type="Pfam" id="PF21694">
    <property type="entry name" value="DNA_pol3_delta_C"/>
    <property type="match status" value="1"/>
</dbReference>
<dbReference type="GO" id="GO:0009360">
    <property type="term" value="C:DNA polymerase III complex"/>
    <property type="evidence" value="ECO:0007669"/>
    <property type="project" value="InterPro"/>
</dbReference>
<evidence type="ECO:0000256" key="8">
    <source>
        <dbReference type="ARBA" id="ARBA00049244"/>
    </source>
</evidence>
<feature type="domain" description="DNA polymerase III delta subunit-like C-terminal" evidence="10">
    <location>
        <begin position="211"/>
        <end position="327"/>
    </location>
</feature>
<dbReference type="SUPFAM" id="SSF52540">
    <property type="entry name" value="P-loop containing nucleoside triphosphate hydrolases"/>
    <property type="match status" value="1"/>
</dbReference>
<dbReference type="NCBIfam" id="TIGR01128">
    <property type="entry name" value="holA"/>
    <property type="match status" value="1"/>
</dbReference>
<evidence type="ECO:0000259" key="9">
    <source>
        <dbReference type="Pfam" id="PF06144"/>
    </source>
</evidence>
<protein>
    <recommendedName>
        <fullName evidence="2">DNA polymerase III subunit delta</fullName>
        <ecNumber evidence="1">2.7.7.7</ecNumber>
    </recommendedName>
</protein>
<evidence type="ECO:0000256" key="2">
    <source>
        <dbReference type="ARBA" id="ARBA00017703"/>
    </source>
</evidence>
<dbReference type="PANTHER" id="PTHR34388:SF1">
    <property type="entry name" value="DNA POLYMERASE III SUBUNIT DELTA"/>
    <property type="match status" value="1"/>
</dbReference>
<evidence type="ECO:0000256" key="6">
    <source>
        <dbReference type="ARBA" id="ARBA00022932"/>
    </source>
</evidence>
<organism evidence="11 12">
    <name type="scientific">Lactobacillus iners</name>
    <dbReference type="NCBI Taxonomy" id="147802"/>
    <lineage>
        <taxon>Bacteria</taxon>
        <taxon>Bacillati</taxon>
        <taxon>Bacillota</taxon>
        <taxon>Bacilli</taxon>
        <taxon>Lactobacillales</taxon>
        <taxon>Lactobacillaceae</taxon>
        <taxon>Lactobacillus</taxon>
    </lineage>
</organism>
<keyword evidence="5" id="KW-0235">DNA replication</keyword>
<dbReference type="PANTHER" id="PTHR34388">
    <property type="entry name" value="DNA POLYMERASE III SUBUNIT DELTA"/>
    <property type="match status" value="1"/>
</dbReference>
<sequence>MTLISLFKQSNKDKNHLLIYGTNDLLNNYIMTDFVKQKQFSNYDLIYVDVLESGIDGLIATISESSLFSLQRLIIVKNPIFLSTKFVVKDSKQLEKLKQLIDNLSILDDLIVFVANYEKIDKRKAIVKLLIKNVNVVETNFKAQEVAKILKSIAAAEKIKFIGDAFTELIKRSDNVFSLALNNYLKLKNIVEGKEILPEVVKSNIDQSLSENVFEIMTAIFNKNYVEANRRLDDQINNGLTPIALLAIFESQLEFLLCVKILQKRGWVKDQIVDELDANPYRIYYALNNRLDITRLKQSIKYAIKLDYGYKNGTYTGESFLKVYLLNI</sequence>
<dbReference type="GO" id="GO:0003887">
    <property type="term" value="F:DNA-directed DNA polymerase activity"/>
    <property type="evidence" value="ECO:0007669"/>
    <property type="project" value="UniProtKB-KW"/>
</dbReference>
<reference evidence="11 12" key="1">
    <citation type="submission" date="2020-02" db="EMBL/GenBank/DDBJ databases">
        <title>Complete genome sequences of six Lactobacillus iners strains isolated from the human vagina.</title>
        <authorList>
            <person name="France M.T."/>
            <person name="Rutt L."/>
            <person name="Narina S."/>
            <person name="Arbaugh S."/>
            <person name="Humphrys M.S."/>
            <person name="Ma B."/>
            <person name="Hayward M.R."/>
            <person name="Relman D."/>
            <person name="Kwon D.S."/>
            <person name="Ravel J."/>
        </authorList>
    </citation>
    <scope>NUCLEOTIDE SEQUENCE [LARGE SCALE GENOMIC DNA]</scope>
    <source>
        <strain evidence="11 12">C0210C1</strain>
    </source>
</reference>
<dbReference type="Gene3D" id="3.40.50.300">
    <property type="entry name" value="P-loop containing nucleotide triphosphate hydrolases"/>
    <property type="match status" value="1"/>
</dbReference>
<dbReference type="GO" id="GO:0003677">
    <property type="term" value="F:DNA binding"/>
    <property type="evidence" value="ECO:0007669"/>
    <property type="project" value="InterPro"/>
</dbReference>
<dbReference type="Pfam" id="PF06144">
    <property type="entry name" value="DNA_pol3_delta"/>
    <property type="match status" value="1"/>
</dbReference>
<feature type="domain" description="DNA polymerase III delta N-terminal" evidence="9">
    <location>
        <begin position="18"/>
        <end position="139"/>
    </location>
</feature>
<keyword evidence="3 11" id="KW-0808">Transferase</keyword>
<dbReference type="Proteomes" id="UP000501676">
    <property type="component" value="Chromosome"/>
</dbReference>
<keyword evidence="4 11" id="KW-0548">Nucleotidyltransferase</keyword>
<evidence type="ECO:0000256" key="3">
    <source>
        <dbReference type="ARBA" id="ARBA00022679"/>
    </source>
</evidence>
<proteinExistence type="inferred from homology"/>
<accession>A0A6G7B8T2</accession>
<dbReference type="RefSeq" id="WP_164823977.1">
    <property type="nucleotide sequence ID" value="NZ_CP049228.1"/>
</dbReference>
<dbReference type="InterPro" id="IPR010372">
    <property type="entry name" value="DNA_pol3_delta_N"/>
</dbReference>
<gene>
    <name evidence="11" type="primary">holA</name>
    <name evidence="11" type="ORF">G6Z83_03280</name>
</gene>
<dbReference type="EC" id="2.7.7.7" evidence="1"/>
<evidence type="ECO:0000259" key="10">
    <source>
        <dbReference type="Pfam" id="PF21694"/>
    </source>
</evidence>
<comment type="similarity">
    <text evidence="7">Belongs to the DNA polymerase HolA subunit family.</text>
</comment>
<evidence type="ECO:0000256" key="5">
    <source>
        <dbReference type="ARBA" id="ARBA00022705"/>
    </source>
</evidence>
<comment type="catalytic activity">
    <reaction evidence="8">
        <text>DNA(n) + a 2'-deoxyribonucleoside 5'-triphosphate = DNA(n+1) + diphosphate</text>
        <dbReference type="Rhea" id="RHEA:22508"/>
        <dbReference type="Rhea" id="RHEA-COMP:17339"/>
        <dbReference type="Rhea" id="RHEA-COMP:17340"/>
        <dbReference type="ChEBI" id="CHEBI:33019"/>
        <dbReference type="ChEBI" id="CHEBI:61560"/>
        <dbReference type="ChEBI" id="CHEBI:173112"/>
        <dbReference type="EC" id="2.7.7.7"/>
    </reaction>
</comment>
<dbReference type="AlphaFoldDB" id="A0A6G7B8T2"/>
<dbReference type="Gene3D" id="1.20.272.10">
    <property type="match status" value="1"/>
</dbReference>
<name>A0A6G7B8T2_9LACO</name>
<evidence type="ECO:0000256" key="7">
    <source>
        <dbReference type="ARBA" id="ARBA00034754"/>
    </source>
</evidence>
<evidence type="ECO:0000256" key="4">
    <source>
        <dbReference type="ARBA" id="ARBA00022695"/>
    </source>
</evidence>
<dbReference type="InterPro" id="IPR008921">
    <property type="entry name" value="DNA_pol3_clamp-load_cplx_C"/>
</dbReference>
<dbReference type="EMBL" id="CP049228">
    <property type="protein sequence ID" value="QIH23735.1"/>
    <property type="molecule type" value="Genomic_DNA"/>
</dbReference>
<dbReference type="InterPro" id="IPR048466">
    <property type="entry name" value="DNA_pol3_delta-like_C"/>
</dbReference>